<dbReference type="RefSeq" id="WP_307436099.1">
    <property type="nucleotide sequence ID" value="NZ_JAUSVK010000001.1"/>
</dbReference>
<accession>A0ABU0FNJ9</accession>
<dbReference type="Gene3D" id="1.10.101.10">
    <property type="entry name" value="PGBD-like superfamily/PGBD"/>
    <property type="match status" value="1"/>
</dbReference>
<dbReference type="InterPro" id="IPR036365">
    <property type="entry name" value="PGBD-like_sf"/>
</dbReference>
<dbReference type="NCBIfam" id="TIGR02283">
    <property type="entry name" value="MltB_2"/>
    <property type="match status" value="1"/>
</dbReference>
<dbReference type="SUPFAM" id="SSF47090">
    <property type="entry name" value="PGBD-like"/>
    <property type="match status" value="1"/>
</dbReference>
<dbReference type="InterPro" id="IPR043426">
    <property type="entry name" value="MltB-like"/>
</dbReference>
<dbReference type="InterPro" id="IPR036366">
    <property type="entry name" value="PGBDSf"/>
</dbReference>
<dbReference type="InterPro" id="IPR023346">
    <property type="entry name" value="Lysozyme-like_dom_sf"/>
</dbReference>
<dbReference type="Pfam" id="PF01471">
    <property type="entry name" value="PG_binding_1"/>
    <property type="match status" value="1"/>
</dbReference>
<dbReference type="Pfam" id="PF13406">
    <property type="entry name" value="SLT_2"/>
    <property type="match status" value="1"/>
</dbReference>
<evidence type="ECO:0000259" key="3">
    <source>
        <dbReference type="Pfam" id="PF13406"/>
    </source>
</evidence>
<evidence type="ECO:0000313" key="4">
    <source>
        <dbReference type="EMBL" id="MDQ0396193.1"/>
    </source>
</evidence>
<proteinExistence type="predicted"/>
<evidence type="ECO:0000259" key="2">
    <source>
        <dbReference type="Pfam" id="PF01471"/>
    </source>
</evidence>
<organism evidence="4 5">
    <name type="scientific">Labrys monachus</name>
    <dbReference type="NCBI Taxonomy" id="217067"/>
    <lineage>
        <taxon>Bacteria</taxon>
        <taxon>Pseudomonadati</taxon>
        <taxon>Pseudomonadota</taxon>
        <taxon>Alphaproteobacteria</taxon>
        <taxon>Hyphomicrobiales</taxon>
        <taxon>Xanthobacteraceae</taxon>
        <taxon>Labrys</taxon>
    </lineage>
</organism>
<dbReference type="SUPFAM" id="SSF53955">
    <property type="entry name" value="Lysozyme-like"/>
    <property type="match status" value="1"/>
</dbReference>
<comment type="caution">
    <text evidence="4">The sequence shown here is derived from an EMBL/GenBank/DDBJ whole genome shotgun (WGS) entry which is preliminary data.</text>
</comment>
<dbReference type="PANTHER" id="PTHR30163">
    <property type="entry name" value="MEMBRANE-BOUND LYTIC MUREIN TRANSGLYCOSYLASE B"/>
    <property type="match status" value="1"/>
</dbReference>
<dbReference type="Gene3D" id="1.10.530.10">
    <property type="match status" value="1"/>
</dbReference>
<evidence type="ECO:0000256" key="1">
    <source>
        <dbReference type="SAM" id="SignalP"/>
    </source>
</evidence>
<dbReference type="Proteomes" id="UP001237448">
    <property type="component" value="Unassembled WGS sequence"/>
</dbReference>
<reference evidence="4 5" key="1">
    <citation type="submission" date="2023-07" db="EMBL/GenBank/DDBJ databases">
        <title>Genomic Encyclopedia of Type Strains, Phase IV (KMG-IV): sequencing the most valuable type-strain genomes for metagenomic binning, comparative biology and taxonomic classification.</title>
        <authorList>
            <person name="Goeker M."/>
        </authorList>
    </citation>
    <scope>NUCLEOTIDE SEQUENCE [LARGE SCALE GENOMIC DNA]</scope>
    <source>
        <strain evidence="4 5">DSM 5896</strain>
    </source>
</reference>
<dbReference type="InterPro" id="IPR031304">
    <property type="entry name" value="SLT_2"/>
</dbReference>
<keyword evidence="1" id="KW-0732">Signal</keyword>
<feature type="signal peptide" evidence="1">
    <location>
        <begin position="1"/>
        <end position="23"/>
    </location>
</feature>
<name>A0ABU0FNJ9_9HYPH</name>
<dbReference type="Gene3D" id="1.10.8.350">
    <property type="entry name" value="Bacterial muramidase"/>
    <property type="match status" value="1"/>
</dbReference>
<evidence type="ECO:0000313" key="5">
    <source>
        <dbReference type="Proteomes" id="UP001237448"/>
    </source>
</evidence>
<feature type="domain" description="Transglycosylase SLT" evidence="3">
    <location>
        <begin position="31"/>
        <end position="319"/>
    </location>
</feature>
<feature type="domain" description="Peptidoglycan binding-like" evidence="2">
    <location>
        <begin position="340"/>
        <end position="395"/>
    </location>
</feature>
<feature type="chain" id="PRO_5047060050" evidence="1">
    <location>
        <begin position="24"/>
        <end position="399"/>
    </location>
</feature>
<keyword evidence="5" id="KW-1185">Reference proteome</keyword>
<sequence length="399" mass="43505">MPRSIRILLLALAFASPLTPACAAADRYLTFLTALWPRARAAGISRDTFDAAFAGLSADPKVIALAGTQPEFNQTIHAYIETRLTPGRISQGRLMAERWKPWLDKVEARFGVDRYVVLAIWSLESNYGASPGRSDIIRSLATLACCTGKRPELFRDELIAALKILQEHDIAPRAMTGSWAGALGQVQFMPSSFLKFAVDMNGDGKRNIWSEEPDVLGSIANYLKMHDWAPMRRWGYEVRLPRTFDFTAINAHDGGPIPAWADLGLVRADGQALPADGKAWLFLPAGAKGPAFLISENYWAIKSYNISDSYTLSVGLLADRLRGGGPLKGAWPAQETPLDHAQVAAMQEKLRSLGYPIDTVDGKIGPAVRTALRSWQASVGLTADGYPTPAMLQRLGATP</sequence>
<dbReference type="EMBL" id="JAUSVK010000001">
    <property type="protein sequence ID" value="MDQ0396193.1"/>
    <property type="molecule type" value="Genomic_DNA"/>
</dbReference>
<dbReference type="PANTHER" id="PTHR30163:SF8">
    <property type="entry name" value="LYTIC MUREIN TRANSGLYCOSYLASE"/>
    <property type="match status" value="1"/>
</dbReference>
<protein>
    <submittedName>
        <fullName evidence="4">Membrane-bound lytic murein transglycosylase B</fullName>
    </submittedName>
</protein>
<dbReference type="InterPro" id="IPR002477">
    <property type="entry name" value="Peptidoglycan-bd-like"/>
</dbReference>
<dbReference type="InterPro" id="IPR011970">
    <property type="entry name" value="MltB_2"/>
</dbReference>
<gene>
    <name evidence="4" type="ORF">J3R73_005985</name>
</gene>